<evidence type="ECO:0000256" key="8">
    <source>
        <dbReference type="ARBA" id="ARBA00023306"/>
    </source>
</evidence>
<feature type="binding site" evidence="10">
    <location>
        <begin position="107"/>
        <end position="113"/>
    </location>
    <ligand>
        <name>ATP</name>
        <dbReference type="ChEBI" id="CHEBI:30616"/>
    </ligand>
</feature>
<keyword evidence="6 10" id="KW-0133">Cell shape</keyword>
<comment type="similarity">
    <text evidence="10">Belongs to the MurCDEF family. MurF subfamily.</text>
</comment>
<dbReference type="SUPFAM" id="SSF53244">
    <property type="entry name" value="MurD-like peptide ligases, peptide-binding domain"/>
    <property type="match status" value="1"/>
</dbReference>
<evidence type="ECO:0000259" key="12">
    <source>
        <dbReference type="Pfam" id="PF01225"/>
    </source>
</evidence>
<evidence type="ECO:0000259" key="13">
    <source>
        <dbReference type="Pfam" id="PF02875"/>
    </source>
</evidence>
<keyword evidence="9 10" id="KW-0961">Cell wall biogenesis/degradation</keyword>
<dbReference type="KEGG" id="hha:Hhal_2095"/>
<keyword evidence="5 10" id="KW-0067">ATP-binding</keyword>
<dbReference type="InterPro" id="IPR035911">
    <property type="entry name" value="MurE/MurF_N"/>
</dbReference>
<evidence type="ECO:0000256" key="7">
    <source>
        <dbReference type="ARBA" id="ARBA00022984"/>
    </source>
</evidence>
<name>A1WYU7_HALHL</name>
<sequence>MDPLSLEQIAALTGAELIGNGGGAVTGVALDSRRATSGSLFVALPGARCDGHDFADDAAARGAVAVLGTRPVGALPTLVVEDPAAALAVLGAECRRRSGVRLVAVTGSNGKTTVKELLAAMLAESGPTLATEGNRNNLLGVPEMLCRLGAGHRFAVIEMGANAPGEIAQLTAWAQPDVGVVTNAGPAHLEGFGSLDGVARAKGELFQGLPRQGVAVLNADDDFCGLWREMAGARRCLTFGADAGQFRHRGHGSRLELDLGGGWMAAPTPLLGGHNAQNIAAAAACAAALEVPARTILDRISSAAAVPGRLELRRGDHGGWLVDDTYNANPASLQAAIDTVTGFQAAPWLLLGAMGELGAETAEWHSRAGRRARAAGVERLWTLGEAAAPAAEAFGEGGRCFDNASALIEACRAELPADAVVLIKGSRSAAMERVAAGLTCTEPTREGEGR</sequence>
<dbReference type="SUPFAM" id="SSF53623">
    <property type="entry name" value="MurD-like peptide ligases, catalytic domain"/>
    <property type="match status" value="1"/>
</dbReference>
<accession>A1WYU7</accession>
<dbReference type="Gene3D" id="3.90.190.20">
    <property type="entry name" value="Mur ligase, C-terminal domain"/>
    <property type="match status" value="1"/>
</dbReference>
<feature type="domain" description="Mur ligase N-terminal catalytic" evidence="12">
    <location>
        <begin position="25"/>
        <end position="72"/>
    </location>
</feature>
<protein>
    <recommendedName>
        <fullName evidence="10 11">UDP-N-acetylmuramoyl-tripeptide--D-alanyl-D-alanine ligase</fullName>
        <ecNumber evidence="10 11">6.3.2.10</ecNumber>
    </recommendedName>
    <alternativeName>
        <fullName evidence="10">D-alanyl-D-alanine-adding enzyme</fullName>
    </alternativeName>
</protein>
<keyword evidence="2 10" id="KW-0436">Ligase</keyword>
<keyword evidence="4 10" id="KW-0547">Nucleotide-binding</keyword>
<evidence type="ECO:0000256" key="10">
    <source>
        <dbReference type="HAMAP-Rule" id="MF_02019"/>
    </source>
</evidence>
<dbReference type="Gene3D" id="3.40.1390.10">
    <property type="entry name" value="MurE/MurF, N-terminal domain"/>
    <property type="match status" value="1"/>
</dbReference>
<dbReference type="InterPro" id="IPR004101">
    <property type="entry name" value="Mur_ligase_C"/>
</dbReference>
<evidence type="ECO:0000256" key="6">
    <source>
        <dbReference type="ARBA" id="ARBA00022960"/>
    </source>
</evidence>
<keyword evidence="1 10" id="KW-0963">Cytoplasm</keyword>
<dbReference type="Proteomes" id="UP000000647">
    <property type="component" value="Chromosome"/>
</dbReference>
<evidence type="ECO:0000313" key="16">
    <source>
        <dbReference type="Proteomes" id="UP000000647"/>
    </source>
</evidence>
<comment type="function">
    <text evidence="10 11">Involved in cell wall formation. Catalyzes the final step in the synthesis of UDP-N-acetylmuramoyl-pentapeptide, the precursor of murein.</text>
</comment>
<dbReference type="Gene3D" id="3.40.1190.10">
    <property type="entry name" value="Mur-like, catalytic domain"/>
    <property type="match status" value="1"/>
</dbReference>
<comment type="pathway">
    <text evidence="10 11">Cell wall biogenesis; peptidoglycan biosynthesis.</text>
</comment>
<organism evidence="15 16">
    <name type="scientific">Halorhodospira halophila (strain DSM 244 / SL1)</name>
    <name type="common">Ectothiorhodospira halophila (strain DSM 244 / SL1)</name>
    <dbReference type="NCBI Taxonomy" id="349124"/>
    <lineage>
        <taxon>Bacteria</taxon>
        <taxon>Pseudomonadati</taxon>
        <taxon>Pseudomonadota</taxon>
        <taxon>Gammaproteobacteria</taxon>
        <taxon>Chromatiales</taxon>
        <taxon>Ectothiorhodospiraceae</taxon>
        <taxon>Halorhodospira</taxon>
    </lineage>
</organism>
<dbReference type="UniPathway" id="UPA00219"/>
<feature type="domain" description="Mur ligase C-terminal" evidence="13">
    <location>
        <begin position="308"/>
        <end position="427"/>
    </location>
</feature>
<dbReference type="GO" id="GO:0005737">
    <property type="term" value="C:cytoplasm"/>
    <property type="evidence" value="ECO:0007669"/>
    <property type="project" value="UniProtKB-SubCell"/>
</dbReference>
<dbReference type="InterPro" id="IPR005863">
    <property type="entry name" value="UDP-N-AcMur_synth"/>
</dbReference>
<evidence type="ECO:0000256" key="3">
    <source>
        <dbReference type="ARBA" id="ARBA00022618"/>
    </source>
</evidence>
<dbReference type="InterPro" id="IPR036615">
    <property type="entry name" value="Mur_ligase_C_dom_sf"/>
</dbReference>
<evidence type="ECO:0000259" key="14">
    <source>
        <dbReference type="Pfam" id="PF08245"/>
    </source>
</evidence>
<dbReference type="Pfam" id="PF02875">
    <property type="entry name" value="Mur_ligase_C"/>
    <property type="match status" value="1"/>
</dbReference>
<dbReference type="GO" id="GO:0051301">
    <property type="term" value="P:cell division"/>
    <property type="evidence" value="ECO:0007669"/>
    <property type="project" value="UniProtKB-KW"/>
</dbReference>
<evidence type="ECO:0000256" key="11">
    <source>
        <dbReference type="RuleBase" id="RU004136"/>
    </source>
</evidence>
<dbReference type="eggNOG" id="COG0770">
    <property type="taxonomic scope" value="Bacteria"/>
</dbReference>
<dbReference type="HOGENOM" id="CLU_031507_4_0_6"/>
<dbReference type="EC" id="6.3.2.10" evidence="10 11"/>
<dbReference type="EMBL" id="CP000544">
    <property type="protein sequence ID" value="ABM62859.1"/>
    <property type="molecule type" value="Genomic_DNA"/>
</dbReference>
<proteinExistence type="inferred from homology"/>
<dbReference type="SUPFAM" id="SSF63418">
    <property type="entry name" value="MurE/MurF N-terminal domain"/>
    <property type="match status" value="1"/>
</dbReference>
<comment type="catalytic activity">
    <reaction evidence="10 11">
        <text>D-alanyl-D-alanine + UDP-N-acetyl-alpha-D-muramoyl-L-alanyl-gamma-D-glutamyl-meso-2,6-diaminopimelate + ATP = UDP-N-acetyl-alpha-D-muramoyl-L-alanyl-gamma-D-glutamyl-meso-2,6-diaminopimeloyl-D-alanyl-D-alanine + ADP + phosphate + H(+)</text>
        <dbReference type="Rhea" id="RHEA:28374"/>
        <dbReference type="ChEBI" id="CHEBI:15378"/>
        <dbReference type="ChEBI" id="CHEBI:30616"/>
        <dbReference type="ChEBI" id="CHEBI:43474"/>
        <dbReference type="ChEBI" id="CHEBI:57822"/>
        <dbReference type="ChEBI" id="CHEBI:61386"/>
        <dbReference type="ChEBI" id="CHEBI:83905"/>
        <dbReference type="ChEBI" id="CHEBI:456216"/>
        <dbReference type="EC" id="6.3.2.10"/>
    </reaction>
</comment>
<keyword evidence="8 10" id="KW-0131">Cell cycle</keyword>
<evidence type="ECO:0000256" key="2">
    <source>
        <dbReference type="ARBA" id="ARBA00022598"/>
    </source>
</evidence>
<dbReference type="RefSeq" id="WP_011814881.1">
    <property type="nucleotide sequence ID" value="NC_008789.1"/>
</dbReference>
<dbReference type="GO" id="GO:0009252">
    <property type="term" value="P:peptidoglycan biosynthetic process"/>
    <property type="evidence" value="ECO:0007669"/>
    <property type="project" value="UniProtKB-UniRule"/>
</dbReference>
<dbReference type="GO" id="GO:0008360">
    <property type="term" value="P:regulation of cell shape"/>
    <property type="evidence" value="ECO:0007669"/>
    <property type="project" value="UniProtKB-KW"/>
</dbReference>
<dbReference type="GO" id="GO:0071555">
    <property type="term" value="P:cell wall organization"/>
    <property type="evidence" value="ECO:0007669"/>
    <property type="project" value="UniProtKB-KW"/>
</dbReference>
<keyword evidence="7 10" id="KW-0573">Peptidoglycan synthesis</keyword>
<comment type="subcellular location">
    <subcellularLocation>
        <location evidence="10 11">Cytoplasm</location>
    </subcellularLocation>
</comment>
<dbReference type="InterPro" id="IPR036565">
    <property type="entry name" value="Mur-like_cat_sf"/>
</dbReference>
<evidence type="ECO:0000256" key="4">
    <source>
        <dbReference type="ARBA" id="ARBA00022741"/>
    </source>
</evidence>
<dbReference type="OrthoDB" id="9801978at2"/>
<gene>
    <name evidence="10" type="primary">murF</name>
    <name evidence="15" type="ordered locus">Hhal_2095</name>
</gene>
<dbReference type="STRING" id="349124.Hhal_2095"/>
<keyword evidence="16" id="KW-1185">Reference proteome</keyword>
<evidence type="ECO:0000256" key="1">
    <source>
        <dbReference type="ARBA" id="ARBA00022490"/>
    </source>
</evidence>
<dbReference type="InterPro" id="IPR013221">
    <property type="entry name" value="Mur_ligase_cen"/>
</dbReference>
<reference evidence="16" key="1">
    <citation type="submission" date="2006-12" db="EMBL/GenBank/DDBJ databases">
        <title>Complete sequence of Halorhodospira halophila SL1.</title>
        <authorList>
            <consortium name="US DOE Joint Genome Institute"/>
            <person name="Copeland A."/>
            <person name="Lucas S."/>
            <person name="Lapidus A."/>
            <person name="Barry K."/>
            <person name="Detter J.C."/>
            <person name="Glavina del Rio T."/>
            <person name="Hammon N."/>
            <person name="Israni S."/>
            <person name="Dalin E."/>
            <person name="Tice H."/>
            <person name="Pitluck S."/>
            <person name="Saunders E."/>
            <person name="Brettin T."/>
            <person name="Bruce D."/>
            <person name="Han C."/>
            <person name="Tapia R."/>
            <person name="Schmutz J."/>
            <person name="Larimer F."/>
            <person name="Land M."/>
            <person name="Hauser L."/>
            <person name="Kyrpides N."/>
            <person name="Mikhailova N."/>
            <person name="Hoff W."/>
            <person name="Richardson P."/>
        </authorList>
    </citation>
    <scope>NUCLEOTIDE SEQUENCE [LARGE SCALE GENOMIC DNA]</scope>
    <source>
        <strain evidence="16">DSM 244 / SL1</strain>
    </source>
</reference>
<dbReference type="PANTHER" id="PTHR43024:SF1">
    <property type="entry name" value="UDP-N-ACETYLMURAMOYL-TRIPEPTIDE--D-ALANYL-D-ALANINE LIGASE"/>
    <property type="match status" value="1"/>
</dbReference>
<dbReference type="Pfam" id="PF08245">
    <property type="entry name" value="Mur_ligase_M"/>
    <property type="match status" value="1"/>
</dbReference>
<dbReference type="AlphaFoldDB" id="A1WYU7"/>
<dbReference type="InterPro" id="IPR000713">
    <property type="entry name" value="Mur_ligase_N"/>
</dbReference>
<evidence type="ECO:0000256" key="5">
    <source>
        <dbReference type="ARBA" id="ARBA00022840"/>
    </source>
</evidence>
<dbReference type="GO" id="GO:0005524">
    <property type="term" value="F:ATP binding"/>
    <property type="evidence" value="ECO:0007669"/>
    <property type="project" value="UniProtKB-UniRule"/>
</dbReference>
<dbReference type="InterPro" id="IPR051046">
    <property type="entry name" value="MurCDEF_CellWall_CoF430Synth"/>
</dbReference>
<dbReference type="Pfam" id="PF01225">
    <property type="entry name" value="Mur_ligase"/>
    <property type="match status" value="1"/>
</dbReference>
<dbReference type="HAMAP" id="MF_02019">
    <property type="entry name" value="MurF"/>
    <property type="match status" value="1"/>
</dbReference>
<keyword evidence="3 10" id="KW-0132">Cell division</keyword>
<dbReference type="PANTHER" id="PTHR43024">
    <property type="entry name" value="UDP-N-ACETYLMURAMOYL-TRIPEPTIDE--D-ALANYL-D-ALANINE LIGASE"/>
    <property type="match status" value="1"/>
</dbReference>
<evidence type="ECO:0000256" key="9">
    <source>
        <dbReference type="ARBA" id="ARBA00023316"/>
    </source>
</evidence>
<dbReference type="GO" id="GO:0047480">
    <property type="term" value="F:UDP-N-acetylmuramoyl-tripeptide-D-alanyl-D-alanine ligase activity"/>
    <property type="evidence" value="ECO:0007669"/>
    <property type="project" value="UniProtKB-UniRule"/>
</dbReference>
<feature type="domain" description="Mur ligase central" evidence="14">
    <location>
        <begin position="105"/>
        <end position="286"/>
    </location>
</feature>
<dbReference type="NCBIfam" id="TIGR01143">
    <property type="entry name" value="murF"/>
    <property type="match status" value="1"/>
</dbReference>
<evidence type="ECO:0000313" key="15">
    <source>
        <dbReference type="EMBL" id="ABM62859.1"/>
    </source>
</evidence>
<dbReference type="GO" id="GO:0008766">
    <property type="term" value="F:UDP-N-acetylmuramoylalanyl-D-glutamyl-2,6-diaminopimelate-D-alanyl-D-alanine ligase activity"/>
    <property type="evidence" value="ECO:0007669"/>
    <property type="project" value="RHEA"/>
</dbReference>
<reference evidence="15 16" key="2">
    <citation type="journal article" date="2013" name="Stand. Genomic Sci.">
        <title>Complete genome sequence of Halorhodospira halophila SL1.</title>
        <authorList>
            <person name="Challacombe J.F."/>
            <person name="Majid S."/>
            <person name="Deole R."/>
            <person name="Brettin T.S."/>
            <person name="Bruce D."/>
            <person name="Delano S.F."/>
            <person name="Detter J.C."/>
            <person name="Gleasner C.D."/>
            <person name="Han C.S."/>
            <person name="Misra M."/>
            <person name="Reitenga K.G."/>
            <person name="Mikhailova N."/>
            <person name="Woyke T."/>
            <person name="Pitluck S."/>
            <person name="Nolan M."/>
            <person name="Land M.L."/>
            <person name="Saunders E."/>
            <person name="Tapia R."/>
            <person name="Lapidus A."/>
            <person name="Ivanova N."/>
            <person name="Hoff W.D."/>
        </authorList>
    </citation>
    <scope>NUCLEOTIDE SEQUENCE [LARGE SCALE GENOMIC DNA]</scope>
    <source>
        <strain evidence="16">DSM 244 / SL1</strain>
    </source>
</reference>